<dbReference type="PANTHER" id="PTHR30055:SF226">
    <property type="entry name" value="HTH-TYPE TRANSCRIPTIONAL REGULATOR PKSA"/>
    <property type="match status" value="1"/>
</dbReference>
<dbReference type="RefSeq" id="WP_253653384.1">
    <property type="nucleotide sequence ID" value="NZ_BAAAOE010000001.1"/>
</dbReference>
<name>A0ABT1GXS9_9NOCA</name>
<dbReference type="InterPro" id="IPR050109">
    <property type="entry name" value="HTH-type_TetR-like_transc_reg"/>
</dbReference>
<evidence type="ECO:0000256" key="2">
    <source>
        <dbReference type="PROSITE-ProRule" id="PRU00335"/>
    </source>
</evidence>
<organism evidence="4 5">
    <name type="scientific">Williamsia serinedens</name>
    <dbReference type="NCBI Taxonomy" id="391736"/>
    <lineage>
        <taxon>Bacteria</taxon>
        <taxon>Bacillati</taxon>
        <taxon>Actinomycetota</taxon>
        <taxon>Actinomycetes</taxon>
        <taxon>Mycobacteriales</taxon>
        <taxon>Nocardiaceae</taxon>
        <taxon>Williamsia</taxon>
    </lineage>
</organism>
<proteinExistence type="predicted"/>
<comment type="caution">
    <text evidence="4">The sequence shown here is derived from an EMBL/GenBank/DDBJ whole genome shotgun (WGS) entry which is preliminary data.</text>
</comment>
<dbReference type="Pfam" id="PF00440">
    <property type="entry name" value="TetR_N"/>
    <property type="match status" value="1"/>
</dbReference>
<evidence type="ECO:0000256" key="1">
    <source>
        <dbReference type="ARBA" id="ARBA00023125"/>
    </source>
</evidence>
<dbReference type="EMBL" id="JAMTCG010000002">
    <property type="protein sequence ID" value="MCP2159779.1"/>
    <property type="molecule type" value="Genomic_DNA"/>
</dbReference>
<accession>A0ABT1GXS9</accession>
<gene>
    <name evidence="4" type="ORF">LX12_000958</name>
</gene>
<dbReference type="SUPFAM" id="SSF46689">
    <property type="entry name" value="Homeodomain-like"/>
    <property type="match status" value="1"/>
</dbReference>
<reference evidence="4 5" key="1">
    <citation type="submission" date="2022-06" db="EMBL/GenBank/DDBJ databases">
        <title>Genomic Encyclopedia of Archaeal and Bacterial Type Strains, Phase II (KMG-II): from individual species to whole genera.</title>
        <authorList>
            <person name="Goeker M."/>
        </authorList>
    </citation>
    <scope>NUCLEOTIDE SEQUENCE [LARGE SCALE GENOMIC DNA]</scope>
    <source>
        <strain evidence="4 5">DSM 45037</strain>
    </source>
</reference>
<feature type="domain" description="HTH tetR-type" evidence="3">
    <location>
        <begin position="21"/>
        <end position="81"/>
    </location>
</feature>
<protein>
    <submittedName>
        <fullName evidence="4">Transcriptional regulator, TetR family</fullName>
    </submittedName>
</protein>
<evidence type="ECO:0000313" key="5">
    <source>
        <dbReference type="Proteomes" id="UP001205740"/>
    </source>
</evidence>
<dbReference type="InterPro" id="IPR009057">
    <property type="entry name" value="Homeodomain-like_sf"/>
</dbReference>
<dbReference type="PROSITE" id="PS50977">
    <property type="entry name" value="HTH_TETR_2"/>
    <property type="match status" value="1"/>
</dbReference>
<keyword evidence="1 2" id="KW-0238">DNA-binding</keyword>
<sequence length="211" mass="22862">MTADTGSTRTYGGRPVADRRADRRRRFVDAAIEVFGTSGYAGSSVTALCREAGLSRRQFYEEFPDRESLLLAAYDEAQAQARTAVGAALAGAGTDDVPTLARVAMTAFMQSLGTDRRRAAIVFVEIVGVSPRVEEHRLAGRETWTDFFGSALRDYAGRPAGDAVEDSYRAIGFVGALTAVVHRWSTDGPARPDVDEIVDLLAQILLAFIRI</sequence>
<feature type="DNA-binding region" description="H-T-H motif" evidence="2">
    <location>
        <begin position="44"/>
        <end position="63"/>
    </location>
</feature>
<keyword evidence="5" id="KW-1185">Reference proteome</keyword>
<evidence type="ECO:0000313" key="4">
    <source>
        <dbReference type="EMBL" id="MCP2159779.1"/>
    </source>
</evidence>
<dbReference type="Gene3D" id="1.10.357.10">
    <property type="entry name" value="Tetracycline Repressor, domain 2"/>
    <property type="match status" value="1"/>
</dbReference>
<dbReference type="InterPro" id="IPR001647">
    <property type="entry name" value="HTH_TetR"/>
</dbReference>
<dbReference type="PANTHER" id="PTHR30055">
    <property type="entry name" value="HTH-TYPE TRANSCRIPTIONAL REGULATOR RUTR"/>
    <property type="match status" value="1"/>
</dbReference>
<evidence type="ECO:0000259" key="3">
    <source>
        <dbReference type="PROSITE" id="PS50977"/>
    </source>
</evidence>
<dbReference type="Proteomes" id="UP001205740">
    <property type="component" value="Unassembled WGS sequence"/>
</dbReference>
<dbReference type="PRINTS" id="PR00455">
    <property type="entry name" value="HTHTETR"/>
</dbReference>